<protein>
    <submittedName>
        <fullName evidence="1">Uncharacterized protein</fullName>
    </submittedName>
</protein>
<dbReference type="AlphaFoldDB" id="A0AAV6THZ1"/>
<organism evidence="1 3">
    <name type="scientific">Oedothorax gibbosus</name>
    <dbReference type="NCBI Taxonomy" id="931172"/>
    <lineage>
        <taxon>Eukaryota</taxon>
        <taxon>Metazoa</taxon>
        <taxon>Ecdysozoa</taxon>
        <taxon>Arthropoda</taxon>
        <taxon>Chelicerata</taxon>
        <taxon>Arachnida</taxon>
        <taxon>Araneae</taxon>
        <taxon>Araneomorphae</taxon>
        <taxon>Entelegynae</taxon>
        <taxon>Araneoidea</taxon>
        <taxon>Linyphiidae</taxon>
        <taxon>Erigoninae</taxon>
        <taxon>Oedothorax</taxon>
    </lineage>
</organism>
<comment type="caution">
    <text evidence="1">The sequence shown here is derived from an EMBL/GenBank/DDBJ whole genome shotgun (WGS) entry which is preliminary data.</text>
</comment>
<evidence type="ECO:0000313" key="3">
    <source>
        <dbReference type="Proteomes" id="UP000827092"/>
    </source>
</evidence>
<reference evidence="1 3" key="1">
    <citation type="journal article" date="2022" name="Nat. Ecol. Evol.">
        <title>A masculinizing supergene underlies an exaggerated male reproductive morph in a spider.</title>
        <authorList>
            <person name="Hendrickx F."/>
            <person name="De Corte Z."/>
            <person name="Sonet G."/>
            <person name="Van Belleghem S.M."/>
            <person name="Kostlbacher S."/>
            <person name="Vangestel C."/>
        </authorList>
    </citation>
    <scope>NUCLEOTIDE SEQUENCE [LARGE SCALE GENOMIC DNA]</scope>
    <source>
        <strain evidence="1">W744_W776</strain>
    </source>
</reference>
<proteinExistence type="predicted"/>
<evidence type="ECO:0000313" key="2">
    <source>
        <dbReference type="EMBL" id="KAG8183352.1"/>
    </source>
</evidence>
<dbReference type="EMBL" id="JAFNEN010000420">
    <property type="protein sequence ID" value="KAG8183352.1"/>
    <property type="molecule type" value="Genomic_DNA"/>
</dbReference>
<keyword evidence="3" id="KW-1185">Reference proteome</keyword>
<sequence length="73" mass="7785">MTTHFSSCSPAPWSVDDVQDVPSPSWPCAVPPWTYTCHPASSSWLLDGGPTPQSPVFGLAGLEVQKVGSHFKS</sequence>
<dbReference type="Proteomes" id="UP000827092">
    <property type="component" value="Unassembled WGS sequence"/>
</dbReference>
<gene>
    <name evidence="2" type="ORF">JTE90_013043</name>
    <name evidence="1" type="ORF">JTE90_014381</name>
</gene>
<evidence type="ECO:0000313" key="1">
    <source>
        <dbReference type="EMBL" id="KAG8171458.1"/>
    </source>
</evidence>
<dbReference type="EMBL" id="JAFNEN010003948">
    <property type="protein sequence ID" value="KAG8171458.1"/>
    <property type="molecule type" value="Genomic_DNA"/>
</dbReference>
<name>A0AAV6THZ1_9ARAC</name>
<accession>A0AAV6THZ1</accession>